<organism evidence="1 2">
    <name type="scientific">Hwanghaeella grinnelliae</name>
    <dbReference type="NCBI Taxonomy" id="2500179"/>
    <lineage>
        <taxon>Bacteria</taxon>
        <taxon>Pseudomonadati</taxon>
        <taxon>Pseudomonadota</taxon>
        <taxon>Alphaproteobacteria</taxon>
        <taxon>Rhodospirillales</taxon>
        <taxon>Rhodospirillaceae</taxon>
        <taxon>Hwanghaeella</taxon>
    </lineage>
</organism>
<dbReference type="OrthoDB" id="9795237at2"/>
<proteinExistence type="predicted"/>
<evidence type="ECO:0000313" key="2">
    <source>
        <dbReference type="Proteomes" id="UP000287447"/>
    </source>
</evidence>
<dbReference type="EMBL" id="SADE01000001">
    <property type="protein sequence ID" value="RVU39009.1"/>
    <property type="molecule type" value="Genomic_DNA"/>
</dbReference>
<dbReference type="Proteomes" id="UP000287447">
    <property type="component" value="Unassembled WGS sequence"/>
</dbReference>
<name>A0A3S2WC35_9PROT</name>
<gene>
    <name evidence="1" type="ORF">EOI86_07055</name>
</gene>
<comment type="caution">
    <text evidence="1">The sequence shown here is derived from an EMBL/GenBank/DDBJ whole genome shotgun (WGS) entry which is preliminary data.</text>
</comment>
<protein>
    <submittedName>
        <fullName evidence="1">Uncharacterized protein</fullName>
    </submittedName>
</protein>
<dbReference type="RefSeq" id="WP_127764381.1">
    <property type="nucleotide sequence ID" value="NZ_SADE01000001.1"/>
</dbReference>
<keyword evidence="2" id="KW-1185">Reference proteome</keyword>
<dbReference type="AlphaFoldDB" id="A0A3S2WC35"/>
<evidence type="ECO:0000313" key="1">
    <source>
        <dbReference type="EMBL" id="RVU39009.1"/>
    </source>
</evidence>
<sequence>MAPRVQFKLSYSDVEDRILFSGTFADGQEMNLWFTRRLTLGFLDLAGRISAATSGTASADPVAKKEIAAFQKDAAVQAADRSTPYDAGTPHPDLGAAPQLINRVSVKPQGEDRVSLVFGLTDQRQISFPIARDAFLTIWDMIDELVRNKTGWLSLPEKRTGQGRPPQSVLH</sequence>
<accession>A0A3S2WC35</accession>
<reference evidence="2" key="1">
    <citation type="submission" date="2019-01" db="EMBL/GenBank/DDBJ databases">
        <title>Gri0909 isolated from a small marine red alga.</title>
        <authorList>
            <person name="Kim J."/>
            <person name="Jeong S.E."/>
            <person name="Jeon C.O."/>
        </authorList>
    </citation>
    <scope>NUCLEOTIDE SEQUENCE [LARGE SCALE GENOMIC DNA]</scope>
    <source>
        <strain evidence="2">Gri0909</strain>
    </source>
</reference>